<evidence type="ECO:0000313" key="2">
    <source>
        <dbReference type="Proteomes" id="UP000268093"/>
    </source>
</evidence>
<protein>
    <recommendedName>
        <fullName evidence="3">Dynamin-type G domain-containing protein</fullName>
    </recommendedName>
</protein>
<comment type="caution">
    <text evidence="1">The sequence shown here is derived from an EMBL/GenBank/DDBJ whole genome shotgun (WGS) entry which is preliminary data.</text>
</comment>
<dbReference type="SUPFAM" id="SSF52540">
    <property type="entry name" value="P-loop containing nucleoside triphosphate hydrolases"/>
    <property type="match status" value="1"/>
</dbReference>
<dbReference type="EMBL" id="RBNI01015440">
    <property type="protein sequence ID" value="RUP15222.1"/>
    <property type="molecule type" value="Genomic_DNA"/>
</dbReference>
<proteinExistence type="predicted"/>
<dbReference type="AlphaFoldDB" id="A0A433B9K5"/>
<reference evidence="1 2" key="1">
    <citation type="journal article" date="2018" name="New Phytol.">
        <title>Phylogenomics of Endogonaceae and evolution of mycorrhizas within Mucoromycota.</title>
        <authorList>
            <person name="Chang Y."/>
            <person name="Desiro A."/>
            <person name="Na H."/>
            <person name="Sandor L."/>
            <person name="Lipzen A."/>
            <person name="Clum A."/>
            <person name="Barry K."/>
            <person name="Grigoriev I.V."/>
            <person name="Martin F.M."/>
            <person name="Stajich J.E."/>
            <person name="Smith M.E."/>
            <person name="Bonito G."/>
            <person name="Spatafora J.W."/>
        </authorList>
    </citation>
    <scope>NUCLEOTIDE SEQUENCE [LARGE SCALE GENOMIC DNA]</scope>
    <source>
        <strain evidence="1 2">GMNB39</strain>
    </source>
</reference>
<evidence type="ECO:0000313" key="1">
    <source>
        <dbReference type="EMBL" id="RUP15222.1"/>
    </source>
</evidence>
<keyword evidence="2" id="KW-1185">Reference proteome</keyword>
<dbReference type="InterPro" id="IPR027417">
    <property type="entry name" value="P-loop_NTPase"/>
</dbReference>
<gene>
    <name evidence="1" type="ORF">BC936DRAFT_139620</name>
</gene>
<evidence type="ECO:0008006" key="3">
    <source>
        <dbReference type="Google" id="ProtNLM"/>
    </source>
</evidence>
<accession>A0A433B9K5</accession>
<dbReference type="Proteomes" id="UP000268093">
    <property type="component" value="Unassembled WGS sequence"/>
</dbReference>
<organism evidence="1 2">
    <name type="scientific">Jimgerdemannia flammicorona</name>
    <dbReference type="NCBI Taxonomy" id="994334"/>
    <lineage>
        <taxon>Eukaryota</taxon>
        <taxon>Fungi</taxon>
        <taxon>Fungi incertae sedis</taxon>
        <taxon>Mucoromycota</taxon>
        <taxon>Mucoromycotina</taxon>
        <taxon>Endogonomycetes</taxon>
        <taxon>Endogonales</taxon>
        <taxon>Endogonaceae</taxon>
        <taxon>Jimgerdemannia</taxon>
    </lineage>
</organism>
<dbReference type="Gene3D" id="3.40.50.300">
    <property type="entry name" value="P-loop containing nucleotide triphosphate hydrolases"/>
    <property type="match status" value="1"/>
</dbReference>
<dbReference type="OrthoDB" id="5061070at2759"/>
<name>A0A433B9K5_9FUNG</name>
<sequence>MSDFEILSAGPSTPPLSTHLGGGNIYARVAEEYISLLQELQTSSETLNLPKIVICGNQSCGKSSVVEGLTGVPLPRYALYIREYDPVS</sequence>